<dbReference type="AlphaFoldDB" id="A0A3P8GVN8"/>
<proteinExistence type="predicted"/>
<reference evidence="1 2" key="1">
    <citation type="submission" date="2018-11" db="EMBL/GenBank/DDBJ databases">
        <authorList>
            <consortium name="Pathogen Informatics"/>
        </authorList>
    </citation>
    <scope>NUCLEOTIDE SEQUENCE [LARGE SCALE GENOMIC DNA]</scope>
    <source>
        <strain>Denwood</strain>
        <strain evidence="2">Zambia</strain>
    </source>
</reference>
<organism evidence="1 2">
    <name type="scientific">Schistosoma mattheei</name>
    <dbReference type="NCBI Taxonomy" id="31246"/>
    <lineage>
        <taxon>Eukaryota</taxon>
        <taxon>Metazoa</taxon>
        <taxon>Spiralia</taxon>
        <taxon>Lophotrochozoa</taxon>
        <taxon>Platyhelminthes</taxon>
        <taxon>Trematoda</taxon>
        <taxon>Digenea</taxon>
        <taxon>Strigeidida</taxon>
        <taxon>Schistosomatoidea</taxon>
        <taxon>Schistosomatidae</taxon>
        <taxon>Schistosoma</taxon>
    </lineage>
</organism>
<keyword evidence="2" id="KW-1185">Reference proteome</keyword>
<accession>A0A3P8GVN8</accession>
<evidence type="ECO:0000313" key="2">
    <source>
        <dbReference type="Proteomes" id="UP000269396"/>
    </source>
</evidence>
<gene>
    <name evidence="1" type="ORF">SMTD_LOCUS17934</name>
</gene>
<dbReference type="Proteomes" id="UP000269396">
    <property type="component" value="Unassembled WGS sequence"/>
</dbReference>
<sequence length="44" mass="4954">MTTDALEILLESAGITGYLNVNRCVNINVNNHLLIYENLTTEFI</sequence>
<evidence type="ECO:0000313" key="1">
    <source>
        <dbReference type="EMBL" id="VDP75688.1"/>
    </source>
</evidence>
<dbReference type="EMBL" id="UZAL01039577">
    <property type="protein sequence ID" value="VDP75688.1"/>
    <property type="molecule type" value="Genomic_DNA"/>
</dbReference>
<protein>
    <submittedName>
        <fullName evidence="1">Uncharacterized protein</fullName>
    </submittedName>
</protein>
<name>A0A3P8GVN8_9TREM</name>